<name>A0A917BJA8_9ACTN</name>
<evidence type="ECO:0000313" key="2">
    <source>
        <dbReference type="EMBL" id="GGF45904.1"/>
    </source>
</evidence>
<gene>
    <name evidence="2" type="ORF">GCM10011519_19730</name>
</gene>
<comment type="caution">
    <text evidence="2">The sequence shown here is derived from an EMBL/GenBank/DDBJ whole genome shotgun (WGS) entry which is preliminary data.</text>
</comment>
<feature type="transmembrane region" description="Helical" evidence="1">
    <location>
        <begin position="100"/>
        <end position="122"/>
    </location>
</feature>
<dbReference type="Proteomes" id="UP000649179">
    <property type="component" value="Unassembled WGS sequence"/>
</dbReference>
<keyword evidence="3" id="KW-1185">Reference proteome</keyword>
<feature type="transmembrane region" description="Helical" evidence="1">
    <location>
        <begin position="42"/>
        <end position="63"/>
    </location>
</feature>
<reference evidence="2" key="2">
    <citation type="submission" date="2020-09" db="EMBL/GenBank/DDBJ databases">
        <authorList>
            <person name="Sun Q."/>
            <person name="Zhou Y."/>
        </authorList>
    </citation>
    <scope>NUCLEOTIDE SEQUENCE</scope>
    <source>
        <strain evidence="2">CGMCC 1.16067</strain>
    </source>
</reference>
<keyword evidence="1" id="KW-0812">Transmembrane</keyword>
<proteinExistence type="predicted"/>
<feature type="transmembrane region" description="Helical" evidence="1">
    <location>
        <begin position="128"/>
        <end position="154"/>
    </location>
</feature>
<reference evidence="2" key="1">
    <citation type="journal article" date="2014" name="Int. J. Syst. Evol. Microbiol.">
        <title>Complete genome sequence of Corynebacterium casei LMG S-19264T (=DSM 44701T), isolated from a smear-ripened cheese.</title>
        <authorList>
            <consortium name="US DOE Joint Genome Institute (JGI-PGF)"/>
            <person name="Walter F."/>
            <person name="Albersmeier A."/>
            <person name="Kalinowski J."/>
            <person name="Ruckert C."/>
        </authorList>
    </citation>
    <scope>NUCLEOTIDE SEQUENCE</scope>
    <source>
        <strain evidence="2">CGMCC 1.16067</strain>
    </source>
</reference>
<dbReference type="AlphaFoldDB" id="A0A917BJA8"/>
<sequence length="157" mass="16929">MKLILTSLLVGFGSALLPFINIEAYLGGIGVAQLGGDAVTVTVVSLVTAVGQTAGKVVLYYAADRVMALPWMRRRMSGPKWTAAYERWQTRIAEHPTQTALLLLASSGLGFPPLLVIAVLAGHLRVNIWLFVSTCLVGRWLRFLVILGAADWLVGLV</sequence>
<dbReference type="RefSeq" id="WP_188779620.1">
    <property type="nucleotide sequence ID" value="NZ_BMKQ01000001.1"/>
</dbReference>
<evidence type="ECO:0000256" key="1">
    <source>
        <dbReference type="SAM" id="Phobius"/>
    </source>
</evidence>
<keyword evidence="1" id="KW-1133">Transmembrane helix</keyword>
<keyword evidence="1" id="KW-0472">Membrane</keyword>
<organism evidence="2 3">
    <name type="scientific">Marmoricola endophyticus</name>
    <dbReference type="NCBI Taxonomy" id="2040280"/>
    <lineage>
        <taxon>Bacteria</taxon>
        <taxon>Bacillati</taxon>
        <taxon>Actinomycetota</taxon>
        <taxon>Actinomycetes</taxon>
        <taxon>Propionibacteriales</taxon>
        <taxon>Nocardioidaceae</taxon>
        <taxon>Marmoricola</taxon>
    </lineage>
</organism>
<accession>A0A917BJA8</accession>
<dbReference type="EMBL" id="BMKQ01000001">
    <property type="protein sequence ID" value="GGF45904.1"/>
    <property type="molecule type" value="Genomic_DNA"/>
</dbReference>
<evidence type="ECO:0000313" key="3">
    <source>
        <dbReference type="Proteomes" id="UP000649179"/>
    </source>
</evidence>
<protein>
    <submittedName>
        <fullName evidence="2">Membrane protein</fullName>
    </submittedName>
</protein>